<name>A0A6J6V5A9_9ZZZZ</name>
<protein>
    <submittedName>
        <fullName evidence="1">Unannotated protein</fullName>
    </submittedName>
</protein>
<dbReference type="EMBL" id="CAEZYR010000150">
    <property type="protein sequence ID" value="CAB4766826.1"/>
    <property type="molecule type" value="Genomic_DNA"/>
</dbReference>
<organism evidence="1">
    <name type="scientific">freshwater metagenome</name>
    <dbReference type="NCBI Taxonomy" id="449393"/>
    <lineage>
        <taxon>unclassified sequences</taxon>
        <taxon>metagenomes</taxon>
        <taxon>ecological metagenomes</taxon>
    </lineage>
</organism>
<sequence length="610" mass="66456">MLVDVDRGQDVVADEALREDDRVLEVVTLPRHEGHEQVLAERELALIGGGTVGEDLALLDLVALDHARLLVNAGVLVRTLELEELVDLLAELLVLNGDDPPVELGDDPVVFGDDHVGRVARGAGLDAGAHIGGLGRDERYGLALHVGAHERTVRVVVLEEGDQRGRDRHDLLRRNVHELDLERRNRRDLGGGTEEHVTFELQLQIGQRGGLGRPAHQHAVSAEHTVGGDLGVGLRDDVFLFLVGGEPDDLVGDLALVDHAVRRLDKAERVHAGIGGERTDEADVRAFRGLDGAHAPVVREVDVTDLEAGPLARQTTRAERREATAVGEARQRVHLVHELRQLRRPEELLDRRDHRPDVDERLGRDGLDVLGGHALTNDAFHARQADAHLVLDELAHRTDAPVCEVVLIVEAVARLALGEMQQVRARGQHLGLRQHWLIGFGTLEVEVEQCRDLLDLGAELAVQLVPTDARQVVAARLEERVAEVGTSGLDRRRLARTGALVDLDEGLVLGGRGVAILLPLAFEEIEVAHEALEETRRVRLVVAQRTQQHEDRQATLAGHAGAGGDVTARLLLDVELDPLTAIGVDGAGHELVLRQVAQAEALARLEDDAR</sequence>
<accession>A0A6J6V5A9</accession>
<reference evidence="1" key="1">
    <citation type="submission" date="2020-05" db="EMBL/GenBank/DDBJ databases">
        <authorList>
            <person name="Chiriac C."/>
            <person name="Salcher M."/>
            <person name="Ghai R."/>
            <person name="Kavagutti S V."/>
        </authorList>
    </citation>
    <scope>NUCLEOTIDE SEQUENCE</scope>
</reference>
<evidence type="ECO:0000313" key="1">
    <source>
        <dbReference type="EMBL" id="CAB4766826.1"/>
    </source>
</evidence>
<dbReference type="AlphaFoldDB" id="A0A6J6V5A9"/>
<gene>
    <name evidence="1" type="ORF">UFOPK2754_02847</name>
</gene>
<proteinExistence type="predicted"/>